<proteinExistence type="predicted"/>
<dbReference type="Pfam" id="PF08268">
    <property type="entry name" value="FBA_3"/>
    <property type="match status" value="1"/>
</dbReference>
<feature type="compositionally biased region" description="Basic and acidic residues" evidence="1">
    <location>
        <begin position="1"/>
        <end position="18"/>
    </location>
</feature>
<dbReference type="Proteomes" id="UP000008022">
    <property type="component" value="Unassembled WGS sequence"/>
</dbReference>
<accession>A0A0E0NG54</accession>
<feature type="compositionally biased region" description="Low complexity" evidence="1">
    <location>
        <begin position="31"/>
        <end position="81"/>
    </location>
</feature>
<dbReference type="InterPro" id="IPR036047">
    <property type="entry name" value="F-box-like_dom_sf"/>
</dbReference>
<name>A0A0E0NG54_ORYRU</name>
<dbReference type="OMA" id="EAWEHHY"/>
<evidence type="ECO:0000259" key="2">
    <source>
        <dbReference type="Pfam" id="PF00646"/>
    </source>
</evidence>
<feature type="domain" description="F-box" evidence="2">
    <location>
        <begin position="109"/>
        <end position="143"/>
    </location>
</feature>
<dbReference type="InterPro" id="IPR001810">
    <property type="entry name" value="F-box_dom"/>
</dbReference>
<organism evidence="4 5">
    <name type="scientific">Oryza rufipogon</name>
    <name type="common">Brownbeard rice</name>
    <name type="synonym">Asian wild rice</name>
    <dbReference type="NCBI Taxonomy" id="4529"/>
    <lineage>
        <taxon>Eukaryota</taxon>
        <taxon>Viridiplantae</taxon>
        <taxon>Streptophyta</taxon>
        <taxon>Embryophyta</taxon>
        <taxon>Tracheophyta</taxon>
        <taxon>Spermatophyta</taxon>
        <taxon>Magnoliopsida</taxon>
        <taxon>Liliopsida</taxon>
        <taxon>Poales</taxon>
        <taxon>Poaceae</taxon>
        <taxon>BOP clade</taxon>
        <taxon>Oryzoideae</taxon>
        <taxon>Oryzeae</taxon>
        <taxon>Oryzinae</taxon>
        <taxon>Oryza</taxon>
    </lineage>
</organism>
<dbReference type="InterPro" id="IPR017451">
    <property type="entry name" value="F-box-assoc_interact_dom"/>
</dbReference>
<reference evidence="5" key="1">
    <citation type="submission" date="2013-06" db="EMBL/GenBank/DDBJ databases">
        <authorList>
            <person name="Zhao Q."/>
        </authorList>
    </citation>
    <scope>NUCLEOTIDE SEQUENCE</scope>
    <source>
        <strain evidence="5">cv. W1943</strain>
    </source>
</reference>
<sequence length="496" mass="55022">MADNGGHEDAPPNGDHHPPAIVANGDDQEPAANGDDQAEAAANGGDQAAAANDQAAAENDQAAAENDQAAAENDQAAAANGGEHEEANRDLPNVAGIRAPRELRRVEVDALHQVLLRMPAAEVARCSGVCRRLRDLIATDSFRRGHQRHRSRHPMPLFFYRLDHWAFPDRVRVHLRAVDVAARETHPVICFSHVDADLRSADPRVFTIEGSCDGILLLSYHTRLYACNPSTRRWRRLPPLHDDHVIVGFYGHGAIDEREYRVLYHTARPGCRYWVFSLSFFPDQPPRDIGRPADLEAVRAVLAEGISPSYEMPPVAIAHRLHWRAQAASLNVLVFDTVAESFGWIPPPNQQEGNQMIPVEGDQLLEINGRLAMTLVSQTTVDVWVLQEGEAWEHHYQISLPVDLLNVFGGYDDEGFVSAAVFAVSQERNVLAQCPAMMLQCDTEGNVLMFYSLAGHLTVLSRYMLQESLLAHAFLPMRQEDAIDGDPPFFQVGLKY</sequence>
<dbReference type="Gramene" id="ORUFI02G20830.1">
    <property type="protein sequence ID" value="ORUFI02G20830.1"/>
    <property type="gene ID" value="ORUFI02G20830"/>
</dbReference>
<dbReference type="SUPFAM" id="SSF81383">
    <property type="entry name" value="F-box domain"/>
    <property type="match status" value="1"/>
</dbReference>
<evidence type="ECO:0000256" key="1">
    <source>
        <dbReference type="SAM" id="MobiDB-lite"/>
    </source>
</evidence>
<dbReference type="AlphaFoldDB" id="A0A0E0NG54"/>
<dbReference type="Pfam" id="PF00646">
    <property type="entry name" value="F-box"/>
    <property type="match status" value="1"/>
</dbReference>
<dbReference type="InterPro" id="IPR050796">
    <property type="entry name" value="SCF_F-box_component"/>
</dbReference>
<reference evidence="4" key="2">
    <citation type="submission" date="2015-06" db="UniProtKB">
        <authorList>
            <consortium name="EnsemblPlants"/>
        </authorList>
    </citation>
    <scope>IDENTIFICATION</scope>
</reference>
<evidence type="ECO:0000259" key="3">
    <source>
        <dbReference type="Pfam" id="PF08268"/>
    </source>
</evidence>
<dbReference type="InterPro" id="IPR013187">
    <property type="entry name" value="F-box-assoc_dom_typ3"/>
</dbReference>
<feature type="domain" description="F-box associated beta-propeller type 3" evidence="3">
    <location>
        <begin position="204"/>
        <end position="395"/>
    </location>
</feature>
<keyword evidence="5" id="KW-1185">Reference proteome</keyword>
<feature type="region of interest" description="Disordered" evidence="1">
    <location>
        <begin position="1"/>
        <end position="94"/>
    </location>
</feature>
<evidence type="ECO:0000313" key="5">
    <source>
        <dbReference type="Proteomes" id="UP000008022"/>
    </source>
</evidence>
<evidence type="ECO:0000313" key="4">
    <source>
        <dbReference type="EnsemblPlants" id="ORUFI02G20830.1"/>
    </source>
</evidence>
<dbReference type="PANTHER" id="PTHR31672:SF2">
    <property type="entry name" value="F-BOX DOMAIN-CONTAINING PROTEIN"/>
    <property type="match status" value="1"/>
</dbReference>
<dbReference type="HOGENOM" id="CLU_032609_3_0_1"/>
<protein>
    <submittedName>
        <fullName evidence="4">Uncharacterized protein</fullName>
    </submittedName>
</protein>
<dbReference type="STRING" id="4529.A0A0E0NG54"/>
<dbReference type="EnsemblPlants" id="ORUFI02G20830.1">
    <property type="protein sequence ID" value="ORUFI02G20830.1"/>
    <property type="gene ID" value="ORUFI02G20830"/>
</dbReference>
<dbReference type="PANTHER" id="PTHR31672">
    <property type="entry name" value="BNACNNG10540D PROTEIN"/>
    <property type="match status" value="1"/>
</dbReference>
<dbReference type="NCBIfam" id="TIGR01640">
    <property type="entry name" value="F_box_assoc_1"/>
    <property type="match status" value="1"/>
</dbReference>